<evidence type="ECO:0000256" key="1">
    <source>
        <dbReference type="SAM" id="MobiDB-lite"/>
    </source>
</evidence>
<proteinExistence type="predicted"/>
<sequence>MEPSRSRQRRQADGSGSRRRISEAVQTRRVGNISLLMPPPRAPVSALASCLDNLQQDWRRDGHLAGLWREWPRIAGPQLAPHCRPLQLQGGLLTVGAAPGPWLQALQYNRHQLLGSLRAAGFVVRDVRVQQHHPGAPSTPGGQSEADVWAVHPSRCDVHGMADCPACGRPAPAGEMARWGHCSFCRRAELT</sequence>
<name>A0ABU5SYQ7_9CYAN</name>
<dbReference type="RefSeq" id="WP_323357196.1">
    <property type="nucleotide sequence ID" value="NZ_JAYGHY010000040.1"/>
</dbReference>
<protein>
    <submittedName>
        <fullName evidence="2">DUF721 domain-containing protein</fullName>
    </submittedName>
</protein>
<evidence type="ECO:0000313" key="3">
    <source>
        <dbReference type="Proteomes" id="UP001302329"/>
    </source>
</evidence>
<dbReference type="EMBL" id="JAYGHY010000040">
    <property type="protein sequence ID" value="MEA5443187.1"/>
    <property type="molecule type" value="Genomic_DNA"/>
</dbReference>
<keyword evidence="3" id="KW-1185">Reference proteome</keyword>
<reference evidence="2 3" key="1">
    <citation type="submission" date="2023-12" db="EMBL/GenBank/DDBJ databases">
        <title>Baltic Sea Cyanobacteria.</title>
        <authorList>
            <person name="Delbaje E."/>
            <person name="Fewer D.P."/>
            <person name="Shishido T.K."/>
        </authorList>
    </citation>
    <scope>NUCLEOTIDE SEQUENCE [LARGE SCALE GENOMIC DNA]</scope>
    <source>
        <strain evidence="2 3">UHCC 0281</strain>
    </source>
</reference>
<accession>A0ABU5SYQ7</accession>
<evidence type="ECO:0000313" key="2">
    <source>
        <dbReference type="EMBL" id="MEA5443187.1"/>
    </source>
</evidence>
<dbReference type="InterPro" id="IPR007922">
    <property type="entry name" value="DciA-like"/>
</dbReference>
<dbReference type="PANTHER" id="PTHR36456:SF1">
    <property type="entry name" value="UPF0232 PROTEIN SCO3875"/>
    <property type="match status" value="1"/>
</dbReference>
<organism evidence="2 3">
    <name type="scientific">Cyanobium gracile UHCC 0281</name>
    <dbReference type="NCBI Taxonomy" id="3110309"/>
    <lineage>
        <taxon>Bacteria</taxon>
        <taxon>Bacillati</taxon>
        <taxon>Cyanobacteriota</taxon>
        <taxon>Cyanophyceae</taxon>
        <taxon>Synechococcales</taxon>
        <taxon>Prochlorococcaceae</taxon>
        <taxon>Cyanobium</taxon>
    </lineage>
</organism>
<gene>
    <name evidence="2" type="ORF">VB739_11545</name>
</gene>
<dbReference type="Pfam" id="PF05258">
    <property type="entry name" value="DciA"/>
    <property type="match status" value="1"/>
</dbReference>
<feature type="region of interest" description="Disordered" evidence="1">
    <location>
        <begin position="1"/>
        <end position="22"/>
    </location>
</feature>
<dbReference type="Proteomes" id="UP001302329">
    <property type="component" value="Unassembled WGS sequence"/>
</dbReference>
<comment type="caution">
    <text evidence="2">The sequence shown here is derived from an EMBL/GenBank/DDBJ whole genome shotgun (WGS) entry which is preliminary data.</text>
</comment>
<dbReference type="PANTHER" id="PTHR36456">
    <property type="entry name" value="UPF0232 PROTEIN SCO3875"/>
    <property type="match status" value="1"/>
</dbReference>